<proteinExistence type="inferred from homology"/>
<reference evidence="5" key="1">
    <citation type="submission" date="2024-07" db="EMBL/GenBank/DDBJ databases">
        <authorList>
            <person name="Biller S.J."/>
        </authorList>
    </citation>
    <scope>NUCLEOTIDE SEQUENCE</scope>
    <source>
        <strain evidence="5">WC2416</strain>
    </source>
</reference>
<sequence length="289" mass="33530">MKKTAIVIPIYNRLEITKSGLLNIHLALLNVKENTEFSFDIIIVDDGSDDGSAEWIQENYPTVKIFKGDGNLWWTGSVDLGARVAVNELNYDYVLLWNDDTICNANYFEELIKILNQSFYNNKILVSKVLWQDDVNRLFNFGCYFDPKNGKKILNGSNDFDSEKYNKILKVDWSGGMGTLIPKEILKAIDFFDPKNFPQYHGDSDMFLRAKKNGFDTYAIPTLKVYNNRDTSGIKKIRSFKDLKNYFTSNRSNYNFIQNVFFCKRHTVGAGAWINFYKYYLKAFLISLK</sequence>
<dbReference type="AlphaFoldDB" id="A0AB39WBY6"/>
<keyword evidence="3 5" id="KW-0808">Transferase</keyword>
<dbReference type="PANTHER" id="PTHR43179:SF12">
    <property type="entry name" value="GALACTOFURANOSYLTRANSFERASE GLFT2"/>
    <property type="match status" value="1"/>
</dbReference>
<organism evidence="5">
    <name type="scientific">Flavobacterium sp. WC2416</name>
    <dbReference type="NCBI Taxonomy" id="3234141"/>
    <lineage>
        <taxon>Bacteria</taxon>
        <taxon>Pseudomonadati</taxon>
        <taxon>Bacteroidota</taxon>
        <taxon>Flavobacteriia</taxon>
        <taxon>Flavobacteriales</taxon>
        <taxon>Flavobacteriaceae</taxon>
        <taxon>Flavobacterium</taxon>
    </lineage>
</organism>
<evidence type="ECO:0000256" key="2">
    <source>
        <dbReference type="ARBA" id="ARBA00022676"/>
    </source>
</evidence>
<dbReference type="PANTHER" id="PTHR43179">
    <property type="entry name" value="RHAMNOSYLTRANSFERASE WBBL"/>
    <property type="match status" value="1"/>
</dbReference>
<comment type="similarity">
    <text evidence="1">Belongs to the glycosyltransferase 2 family.</text>
</comment>
<feature type="domain" description="Glycosyltransferase 2-like" evidence="4">
    <location>
        <begin position="6"/>
        <end position="117"/>
    </location>
</feature>
<protein>
    <submittedName>
        <fullName evidence="5">Glycosyltransferase family 2 protein</fullName>
        <ecNumber evidence="5">2.4.-.-</ecNumber>
    </submittedName>
</protein>
<dbReference type="RefSeq" id="WP_369769600.1">
    <property type="nucleotide sequence ID" value="NZ_CP165626.1"/>
</dbReference>
<dbReference type="Gene3D" id="3.90.550.10">
    <property type="entry name" value="Spore Coat Polysaccharide Biosynthesis Protein SpsA, Chain A"/>
    <property type="match status" value="1"/>
</dbReference>
<dbReference type="SUPFAM" id="SSF53448">
    <property type="entry name" value="Nucleotide-diphospho-sugar transferases"/>
    <property type="match status" value="1"/>
</dbReference>
<dbReference type="EC" id="2.4.-.-" evidence="5"/>
<keyword evidence="2 5" id="KW-0328">Glycosyltransferase</keyword>
<evidence type="ECO:0000259" key="4">
    <source>
        <dbReference type="Pfam" id="PF00535"/>
    </source>
</evidence>
<dbReference type="Pfam" id="PF00535">
    <property type="entry name" value="Glycos_transf_2"/>
    <property type="match status" value="1"/>
</dbReference>
<dbReference type="InterPro" id="IPR001173">
    <property type="entry name" value="Glyco_trans_2-like"/>
</dbReference>
<dbReference type="GO" id="GO:0016757">
    <property type="term" value="F:glycosyltransferase activity"/>
    <property type="evidence" value="ECO:0007669"/>
    <property type="project" value="UniProtKB-KW"/>
</dbReference>
<name>A0AB39WBY6_9FLAO</name>
<dbReference type="EMBL" id="CP165626">
    <property type="protein sequence ID" value="XDU98629.1"/>
    <property type="molecule type" value="Genomic_DNA"/>
</dbReference>
<accession>A0AB39WBY6</accession>
<dbReference type="InterPro" id="IPR029044">
    <property type="entry name" value="Nucleotide-diphossugar_trans"/>
</dbReference>
<evidence type="ECO:0000256" key="3">
    <source>
        <dbReference type="ARBA" id="ARBA00022679"/>
    </source>
</evidence>
<evidence type="ECO:0000313" key="5">
    <source>
        <dbReference type="EMBL" id="XDU98629.1"/>
    </source>
</evidence>
<evidence type="ECO:0000256" key="1">
    <source>
        <dbReference type="ARBA" id="ARBA00006739"/>
    </source>
</evidence>
<gene>
    <name evidence="5" type="ORF">AB3G39_15890</name>
</gene>